<name>A0A3B0CHB3_9FLAO</name>
<reference evidence="1 2" key="1">
    <citation type="submission" date="2018-10" db="EMBL/GenBank/DDBJ databases">
        <title>Ulvibacterium marinum gen. nov., sp. nov., a novel marine bacterium of the family Flavobacteriaceae, isolated from a culture of the green alga Ulva prolifera.</title>
        <authorList>
            <person name="Zhang Z."/>
        </authorList>
    </citation>
    <scope>NUCLEOTIDE SEQUENCE [LARGE SCALE GENOMIC DNA]</scope>
    <source>
        <strain evidence="1 2">CCMM003</strain>
    </source>
</reference>
<evidence type="ECO:0000313" key="1">
    <source>
        <dbReference type="EMBL" id="RKN82656.1"/>
    </source>
</evidence>
<dbReference type="AlphaFoldDB" id="A0A3B0CHB3"/>
<keyword evidence="2" id="KW-1185">Reference proteome</keyword>
<proteinExistence type="predicted"/>
<evidence type="ECO:0000313" key="2">
    <source>
        <dbReference type="Proteomes" id="UP000276603"/>
    </source>
</evidence>
<organism evidence="1 2">
    <name type="scientific">Ulvibacterium marinum</name>
    <dbReference type="NCBI Taxonomy" id="2419782"/>
    <lineage>
        <taxon>Bacteria</taxon>
        <taxon>Pseudomonadati</taxon>
        <taxon>Bacteroidota</taxon>
        <taxon>Flavobacteriia</taxon>
        <taxon>Flavobacteriales</taxon>
        <taxon>Flavobacteriaceae</taxon>
        <taxon>Ulvibacterium</taxon>
    </lineage>
</organism>
<gene>
    <name evidence="1" type="ORF">D7Z94_02095</name>
</gene>
<dbReference type="EMBL" id="RBCJ01000001">
    <property type="protein sequence ID" value="RKN82656.1"/>
    <property type="molecule type" value="Genomic_DNA"/>
</dbReference>
<protein>
    <submittedName>
        <fullName evidence="1">Uncharacterized protein</fullName>
    </submittedName>
</protein>
<sequence>METSYLLVKPMKNKTSLFFQFLFRSKRSIMVLIPSVFLLLCCKEPDTKDQVATISLWYGTEQSFGNIGHPQAQINVLGNIQTDSVGITTYYMLNDTQEKHVLTLGSDLHRLAAHGDFNIEIYRDRLKKGKNLVSIYVAKDKTVLASKEITLNYNPETEWPLPYSVNWAEVKDILDVVQVVDGHWKITPQGIRTQDVYYDRVLAMGDTSWRNYEVTTTVTFHGYTPPEEGPPTYNVSHAALATLWPGHDKDSLQPNRKWHPLGATAEFRITDGYKDCRWRIFDGDNFYAEQKEDKYRNIEEGLPYKMKHRVQDLTDNSVRYSVKLWDASREEPEEWDFQAIETSKTKHLGGSCLLIAHNTDVTFGNVDIIPLKEMATLVD</sequence>
<dbReference type="Proteomes" id="UP000276603">
    <property type="component" value="Unassembled WGS sequence"/>
</dbReference>
<accession>A0A3B0CHB3</accession>
<comment type="caution">
    <text evidence="1">The sequence shown here is derived from an EMBL/GenBank/DDBJ whole genome shotgun (WGS) entry which is preliminary data.</text>
</comment>